<protein>
    <submittedName>
        <fullName evidence="2">Uncharacterized protein</fullName>
    </submittedName>
</protein>
<dbReference type="Proteomes" id="UP000032247">
    <property type="component" value="Unassembled WGS sequence"/>
</dbReference>
<name>A0A0D1K8G3_BACIU</name>
<evidence type="ECO:0000313" key="3">
    <source>
        <dbReference type="Proteomes" id="UP000032247"/>
    </source>
</evidence>
<evidence type="ECO:0000313" key="2">
    <source>
        <dbReference type="EMBL" id="KIU04400.1"/>
    </source>
</evidence>
<dbReference type="RefSeq" id="WP_167562345.1">
    <property type="nucleotide sequence ID" value="NZ_JASOSJ010000010.1"/>
</dbReference>
<reference evidence="2 3" key="1">
    <citation type="submission" date="2014-12" db="EMBL/GenBank/DDBJ databases">
        <title>Comparative genome analysis of Bacillus coagulans HM-08, Clostridium butyricum HM-68, Bacillus subtilis HM-66 and Bacillus licheniformis BL-09.</title>
        <authorList>
            <person name="Zhang H."/>
        </authorList>
    </citation>
    <scope>NUCLEOTIDE SEQUENCE [LARGE SCALE GENOMIC DNA]</scope>
    <source>
        <strain evidence="2 3">HM-66</strain>
    </source>
</reference>
<feature type="transmembrane region" description="Helical" evidence="1">
    <location>
        <begin position="7"/>
        <end position="25"/>
    </location>
</feature>
<dbReference type="EMBL" id="JXBC01000014">
    <property type="protein sequence ID" value="KIU04400.1"/>
    <property type="molecule type" value="Genomic_DNA"/>
</dbReference>
<sequence length="57" mass="6598">MTFKKAFIIGYVVLLLSFVLVYFILPVEQVITAVIMLTLLFGAYQLILLKKLYKNQD</sequence>
<accession>A0A0D1K8G3</accession>
<comment type="caution">
    <text evidence="2">The sequence shown here is derived from an EMBL/GenBank/DDBJ whole genome shotgun (WGS) entry which is preliminary data.</text>
</comment>
<proteinExistence type="predicted"/>
<keyword evidence="1" id="KW-0812">Transmembrane</keyword>
<dbReference type="AlphaFoldDB" id="A0A0D1K8G3"/>
<keyword evidence="1" id="KW-0472">Membrane</keyword>
<evidence type="ECO:0000256" key="1">
    <source>
        <dbReference type="SAM" id="Phobius"/>
    </source>
</evidence>
<organism evidence="2 3">
    <name type="scientific">Bacillus subtilis</name>
    <dbReference type="NCBI Taxonomy" id="1423"/>
    <lineage>
        <taxon>Bacteria</taxon>
        <taxon>Bacillati</taxon>
        <taxon>Bacillota</taxon>
        <taxon>Bacilli</taxon>
        <taxon>Bacillales</taxon>
        <taxon>Bacillaceae</taxon>
        <taxon>Bacillus</taxon>
    </lineage>
</organism>
<feature type="transmembrane region" description="Helical" evidence="1">
    <location>
        <begin position="31"/>
        <end position="49"/>
    </location>
</feature>
<gene>
    <name evidence="2" type="ORF">SC09_contig8orf00031</name>
</gene>
<keyword evidence="1" id="KW-1133">Transmembrane helix</keyword>
<dbReference type="PATRIC" id="fig|1423.173.peg.4841"/>